<organism evidence="2 3">
    <name type="scientific">Cercopithifilaria johnstoni</name>
    <dbReference type="NCBI Taxonomy" id="2874296"/>
    <lineage>
        <taxon>Eukaryota</taxon>
        <taxon>Metazoa</taxon>
        <taxon>Ecdysozoa</taxon>
        <taxon>Nematoda</taxon>
        <taxon>Chromadorea</taxon>
        <taxon>Rhabditida</taxon>
        <taxon>Spirurina</taxon>
        <taxon>Spiruromorpha</taxon>
        <taxon>Filarioidea</taxon>
        <taxon>Onchocercidae</taxon>
        <taxon>Cercopithifilaria</taxon>
    </lineage>
</organism>
<dbReference type="OrthoDB" id="5791858at2759"/>
<protein>
    <submittedName>
        <fullName evidence="2">Uncharacterized protein</fullName>
    </submittedName>
</protein>
<reference evidence="2" key="1">
    <citation type="submission" date="2021-09" db="EMBL/GenBank/DDBJ databases">
        <authorList>
            <consortium name="Pathogen Informatics"/>
        </authorList>
    </citation>
    <scope>NUCLEOTIDE SEQUENCE</scope>
</reference>
<proteinExistence type="predicted"/>
<keyword evidence="3" id="KW-1185">Reference proteome</keyword>
<comment type="caution">
    <text evidence="2">The sequence shown here is derived from an EMBL/GenBank/DDBJ whole genome shotgun (WGS) entry which is preliminary data.</text>
</comment>
<dbReference type="AlphaFoldDB" id="A0A8J2M521"/>
<sequence length="215" mass="25366">MQNVRGRARMLGRRHARVHFNLGSRLRSSISHETFPEDTTRDSMLKQILARIKKSEGELITCRSRTNELLNIPEDSLTAARISHERYLLDDLIDYVESLVGDKMKLQIFVDKDNQRWYAKRLKRGLLNWIARNETELKEINALESRVMKRYLQISHENRYLQRIFRDMKYFTNLTNDNFKIMEISSGPTFIDTCKTQSSPTSDESEEKGYKSDKL</sequence>
<dbReference type="EMBL" id="CAKAEH010001426">
    <property type="protein sequence ID" value="CAG9536109.1"/>
    <property type="molecule type" value="Genomic_DNA"/>
</dbReference>
<evidence type="ECO:0000256" key="1">
    <source>
        <dbReference type="SAM" id="MobiDB-lite"/>
    </source>
</evidence>
<accession>A0A8J2M521</accession>
<evidence type="ECO:0000313" key="3">
    <source>
        <dbReference type="Proteomes" id="UP000746747"/>
    </source>
</evidence>
<name>A0A8J2M521_9BILA</name>
<feature type="region of interest" description="Disordered" evidence="1">
    <location>
        <begin position="193"/>
        <end position="215"/>
    </location>
</feature>
<gene>
    <name evidence="2" type="ORF">CJOHNSTONI_LOCUS6065</name>
</gene>
<dbReference type="Proteomes" id="UP000746747">
    <property type="component" value="Unassembled WGS sequence"/>
</dbReference>
<evidence type="ECO:0000313" key="2">
    <source>
        <dbReference type="EMBL" id="CAG9536109.1"/>
    </source>
</evidence>